<dbReference type="EMBL" id="JACEEZ010005300">
    <property type="protein sequence ID" value="KAG0725746.1"/>
    <property type="molecule type" value="Genomic_DNA"/>
</dbReference>
<accession>A0A8J5CYV8</accession>
<proteinExistence type="inferred from homology"/>
<feature type="transmembrane region" description="Helical" evidence="7">
    <location>
        <begin position="178"/>
        <end position="195"/>
    </location>
</feature>
<dbReference type="InterPro" id="IPR001594">
    <property type="entry name" value="Palmitoyltrfase_DHHC"/>
</dbReference>
<evidence type="ECO:0000256" key="1">
    <source>
        <dbReference type="ARBA" id="ARBA00004141"/>
    </source>
</evidence>
<keyword evidence="5 7" id="KW-0472">Membrane</keyword>
<dbReference type="InterPro" id="IPR039859">
    <property type="entry name" value="PFA4/ZDH16/20/ERF2-like"/>
</dbReference>
<dbReference type="GO" id="GO:0019706">
    <property type="term" value="F:protein-cysteine S-palmitoyltransferase activity"/>
    <property type="evidence" value="ECO:0007669"/>
    <property type="project" value="UniProtKB-EC"/>
</dbReference>
<evidence type="ECO:0000256" key="7">
    <source>
        <dbReference type="RuleBase" id="RU079119"/>
    </source>
</evidence>
<reference evidence="9" key="1">
    <citation type="submission" date="2020-07" db="EMBL/GenBank/DDBJ databases">
        <title>The High-quality genome of the commercially important snow crab, Chionoecetes opilio.</title>
        <authorList>
            <person name="Jeong J.-H."/>
            <person name="Ryu S."/>
        </authorList>
    </citation>
    <scope>NUCLEOTIDE SEQUENCE</scope>
    <source>
        <strain evidence="9">MADBK_172401_WGS</strain>
        <tissue evidence="9">Digestive gland</tissue>
    </source>
</reference>
<comment type="subcellular location">
    <subcellularLocation>
        <location evidence="1">Membrane</location>
        <topology evidence="1">Multi-pass membrane protein</topology>
    </subcellularLocation>
</comment>
<feature type="transmembrane region" description="Helical" evidence="7">
    <location>
        <begin position="147"/>
        <end position="166"/>
    </location>
</feature>
<evidence type="ECO:0000313" key="9">
    <source>
        <dbReference type="EMBL" id="KAG0725746.1"/>
    </source>
</evidence>
<evidence type="ECO:0000313" key="10">
    <source>
        <dbReference type="Proteomes" id="UP000770661"/>
    </source>
</evidence>
<comment type="domain">
    <text evidence="7">The DHHC domain is required for palmitoyltransferase activity.</text>
</comment>
<dbReference type="AlphaFoldDB" id="A0A8J5CYV8"/>
<organism evidence="9 10">
    <name type="scientific">Chionoecetes opilio</name>
    <name type="common">Atlantic snow crab</name>
    <name type="synonym">Cancer opilio</name>
    <dbReference type="NCBI Taxonomy" id="41210"/>
    <lineage>
        <taxon>Eukaryota</taxon>
        <taxon>Metazoa</taxon>
        <taxon>Ecdysozoa</taxon>
        <taxon>Arthropoda</taxon>
        <taxon>Crustacea</taxon>
        <taxon>Multicrustacea</taxon>
        <taxon>Malacostraca</taxon>
        <taxon>Eumalacostraca</taxon>
        <taxon>Eucarida</taxon>
        <taxon>Decapoda</taxon>
        <taxon>Pleocyemata</taxon>
        <taxon>Brachyura</taxon>
        <taxon>Eubrachyura</taxon>
        <taxon>Majoidea</taxon>
        <taxon>Majidae</taxon>
        <taxon>Chionoecetes</taxon>
    </lineage>
</organism>
<feature type="transmembrane region" description="Helical" evidence="7">
    <location>
        <begin position="267"/>
        <end position="287"/>
    </location>
</feature>
<comment type="similarity">
    <text evidence="7">Belongs to the DHHC palmitoyltransferase family.</text>
</comment>
<protein>
    <recommendedName>
        <fullName evidence="7">Palmitoyltransferase</fullName>
        <ecNumber evidence="7">2.3.1.225</ecNumber>
    </recommendedName>
</protein>
<sequence length="550" mass="62656">MVHKVKHDDSVLCCCEYINEDRERSHLLAALCNCEAIDEAFERLFTRKSLEKQNIDRIMDTLSDRLRIPWPGGAKKVPLDVAAAFCCVFFTVLLGSFSWTLTIVTYSFILPSLLLVIHQSIKRKVVADNSQIYERNKLSKKKSRSRFYFHWLVVSIVSLLLLYYTQVIAELKISAVENFVFMVLVCVSCTCMYLVRATTCPGFDAKGKAGDEENEIFESGAWRICGECQQQVPRQASHCHTCDTCFLLRDHHCVWLDTCISCTNDRWFVTGLTFGLLALCYGAQLSLTTVCRPRLVDIYFTTVLVPYTCQDAFMNARMALTDVNTTPFPLPLSTATRFISRVCRSTWNNTLGDALRITSMGQYRSDSSPQPWIRKKSRVLDVTLTRLRLGHTTLTAHLHRLRLSPDPHCPWCMNFPETIEHFLLQCPRFHSHRVVLHSQLLALNVTTFDLPTLLAAAGVPPSRQHAVIHLTCAFLRKTGQLLRLYSLSTSAACYGIFLAVFVGVALVQQAVCVLWGVKLREFRHRHSQARSGGCSLKLPFENCFKFWWRS</sequence>
<keyword evidence="6 7" id="KW-0012">Acyltransferase</keyword>
<evidence type="ECO:0000256" key="2">
    <source>
        <dbReference type="ARBA" id="ARBA00022679"/>
    </source>
</evidence>
<evidence type="ECO:0000259" key="8">
    <source>
        <dbReference type="Pfam" id="PF01529"/>
    </source>
</evidence>
<dbReference type="GO" id="GO:0016020">
    <property type="term" value="C:membrane"/>
    <property type="evidence" value="ECO:0007669"/>
    <property type="project" value="UniProtKB-SubCell"/>
</dbReference>
<name>A0A8J5CYV8_CHIOP</name>
<dbReference type="PROSITE" id="PS50216">
    <property type="entry name" value="DHHC"/>
    <property type="match status" value="1"/>
</dbReference>
<dbReference type="OrthoDB" id="430659at2759"/>
<evidence type="ECO:0000256" key="5">
    <source>
        <dbReference type="ARBA" id="ARBA00023136"/>
    </source>
</evidence>
<evidence type="ECO:0000256" key="6">
    <source>
        <dbReference type="ARBA" id="ARBA00023315"/>
    </source>
</evidence>
<comment type="caution">
    <text evidence="9">The sequence shown here is derived from an EMBL/GenBank/DDBJ whole genome shotgun (WGS) entry which is preliminary data.</text>
</comment>
<keyword evidence="4 7" id="KW-1133">Transmembrane helix</keyword>
<feature type="transmembrane region" description="Helical" evidence="7">
    <location>
        <begin position="494"/>
        <end position="517"/>
    </location>
</feature>
<keyword evidence="10" id="KW-1185">Reference proteome</keyword>
<evidence type="ECO:0000256" key="3">
    <source>
        <dbReference type="ARBA" id="ARBA00022692"/>
    </source>
</evidence>
<gene>
    <name evidence="9" type="primary">Zdhhc23</name>
    <name evidence="9" type="ORF">GWK47_037993</name>
</gene>
<feature type="domain" description="Palmitoyltransferase DHHC" evidence="8">
    <location>
        <begin position="222"/>
        <end position="294"/>
    </location>
</feature>
<evidence type="ECO:0000256" key="4">
    <source>
        <dbReference type="ARBA" id="ARBA00022989"/>
    </source>
</evidence>
<dbReference type="Pfam" id="PF01529">
    <property type="entry name" value="DHHC"/>
    <property type="match status" value="1"/>
</dbReference>
<dbReference type="EC" id="2.3.1.225" evidence="7"/>
<keyword evidence="2 7" id="KW-0808">Transferase</keyword>
<dbReference type="PANTHER" id="PTHR12246">
    <property type="entry name" value="PALMITOYLTRANSFERASE ZDHHC16"/>
    <property type="match status" value="1"/>
</dbReference>
<feature type="transmembrane region" description="Helical" evidence="7">
    <location>
        <begin position="103"/>
        <end position="121"/>
    </location>
</feature>
<dbReference type="Proteomes" id="UP000770661">
    <property type="component" value="Unassembled WGS sequence"/>
</dbReference>
<keyword evidence="3 7" id="KW-0812">Transmembrane</keyword>
<comment type="catalytic activity">
    <reaction evidence="7">
        <text>L-cysteinyl-[protein] + hexadecanoyl-CoA = S-hexadecanoyl-L-cysteinyl-[protein] + CoA</text>
        <dbReference type="Rhea" id="RHEA:36683"/>
        <dbReference type="Rhea" id="RHEA-COMP:10131"/>
        <dbReference type="Rhea" id="RHEA-COMP:11032"/>
        <dbReference type="ChEBI" id="CHEBI:29950"/>
        <dbReference type="ChEBI" id="CHEBI:57287"/>
        <dbReference type="ChEBI" id="CHEBI:57379"/>
        <dbReference type="ChEBI" id="CHEBI:74151"/>
        <dbReference type="EC" id="2.3.1.225"/>
    </reaction>
</comment>